<dbReference type="SUPFAM" id="SSF52172">
    <property type="entry name" value="CheY-like"/>
    <property type="match status" value="2"/>
</dbReference>
<dbReference type="GO" id="GO:0000160">
    <property type="term" value="P:phosphorelay signal transduction system"/>
    <property type="evidence" value="ECO:0007669"/>
    <property type="project" value="UniProtKB-KW"/>
</dbReference>
<feature type="domain" description="PAC" evidence="6">
    <location>
        <begin position="472"/>
        <end position="526"/>
    </location>
</feature>
<dbReference type="Gene3D" id="3.30.450.20">
    <property type="entry name" value="PAS domain"/>
    <property type="match status" value="2"/>
</dbReference>
<evidence type="ECO:0000259" key="6">
    <source>
        <dbReference type="PROSITE" id="PS50113"/>
    </source>
</evidence>
<sequence length="670" mass="76346">MGNIIKSDITDKLFALKLAFKKQLPNKFIEMEQLWQSVCEGDKSKLILLKRLLHNLAGSAGTYGSARVSAKAQELVQQIKLIIEKKLVDSSLSEKDITKFTFSLEKLKRLSEQWQPSQTSYTDSFSFIHPIKKDVKKNSKLIYFVEDDPFFAEDLLIKLEQTQYKVVHFSTLEEFEHAFNAERPTGIIMNMLFDQGELSGAHIIARLKKKFSSFPPVVFLSANTDVKSRLAAVHAGADRYFTKPTDFEKLMQTLDGLTSQKDKEPYKVLIVDDSKSMLLYYESILTDAGIDVKTLIDPLKSIDVMTRFKPELVILDIFMPGCSGLELAQVIRQDDVWAMTPIMFLTSESDPELKVDAMELGGDEFLVKPVEPMHFISSVIAKSKRARWVNQLNTDLKTAIRESHYQLATMDQHDIVCITDIDNKILAINNKFCQISGYEREELLGQYFEILKSGSNPEEFYLKLWAELSQGQVWRGTLVDRKKNGSEYWLETTIVPFLDENGKIYKYVSAMTDITTLMQNKERTRLILETVVEGIFGVDLNGKITFLNPSACKILGYKAKELIGNSIYELTQNSYPDDAQKIEHTNSINESFLTDKISQNDDGILWGKDNHSIPIEYTCSPLKNRNQLIGSVITFRDIRERKINENALLHAKEEAISANKSKSEFLSRGC</sequence>
<dbReference type="InterPro" id="IPR000700">
    <property type="entry name" value="PAS-assoc_C"/>
</dbReference>
<dbReference type="CDD" id="cd00130">
    <property type="entry name" value="PAS"/>
    <property type="match status" value="2"/>
</dbReference>
<dbReference type="CDD" id="cd00156">
    <property type="entry name" value="REC"/>
    <property type="match status" value="2"/>
</dbReference>
<dbReference type="InterPro" id="IPR001610">
    <property type="entry name" value="PAC"/>
</dbReference>
<dbReference type="SMART" id="SM00448">
    <property type="entry name" value="REC"/>
    <property type="match status" value="2"/>
</dbReference>
<dbReference type="STRING" id="1123010.SAMN02745724_05374"/>
<evidence type="ECO:0000259" key="5">
    <source>
        <dbReference type="PROSITE" id="PS50112"/>
    </source>
</evidence>
<dbReference type="SMART" id="SM00091">
    <property type="entry name" value="PAS"/>
    <property type="match status" value="2"/>
</dbReference>
<keyword evidence="2" id="KW-0902">Two-component regulatory system</keyword>
<feature type="domain" description="Response regulatory" evidence="4">
    <location>
        <begin position="267"/>
        <end position="383"/>
    </location>
</feature>
<name>A0A1I1UYK3_9GAMM</name>
<keyword evidence="1 3" id="KW-0597">Phosphoprotein</keyword>
<evidence type="ECO:0000256" key="3">
    <source>
        <dbReference type="PROSITE-ProRule" id="PRU00169"/>
    </source>
</evidence>
<evidence type="ECO:0000313" key="7">
    <source>
        <dbReference type="EMBL" id="SFD75871.1"/>
    </source>
</evidence>
<dbReference type="PROSITE" id="PS50113">
    <property type="entry name" value="PAC"/>
    <property type="match status" value="1"/>
</dbReference>
<dbReference type="InterPro" id="IPR013767">
    <property type="entry name" value="PAS_fold"/>
</dbReference>
<dbReference type="SMART" id="SM00086">
    <property type="entry name" value="PAC"/>
    <property type="match status" value="2"/>
</dbReference>
<protein>
    <submittedName>
        <fullName evidence="7">PAS domain S-box-containing protein</fullName>
    </submittedName>
</protein>
<proteinExistence type="predicted"/>
<feature type="domain" description="PAS" evidence="5">
    <location>
        <begin position="520"/>
        <end position="595"/>
    </location>
</feature>
<comment type="caution">
    <text evidence="3">Lacks conserved residue(s) required for the propagation of feature annotation.</text>
</comment>
<evidence type="ECO:0000259" key="4">
    <source>
        <dbReference type="PROSITE" id="PS50110"/>
    </source>
</evidence>
<dbReference type="InterPro" id="IPR050595">
    <property type="entry name" value="Bact_response_regulator"/>
</dbReference>
<dbReference type="PROSITE" id="PS50112">
    <property type="entry name" value="PAS"/>
    <property type="match status" value="2"/>
</dbReference>
<dbReference type="InterPro" id="IPR035965">
    <property type="entry name" value="PAS-like_dom_sf"/>
</dbReference>
<dbReference type="GO" id="GO:0006355">
    <property type="term" value="P:regulation of DNA-templated transcription"/>
    <property type="evidence" value="ECO:0007669"/>
    <property type="project" value="InterPro"/>
</dbReference>
<dbReference type="Pfam" id="PF00989">
    <property type="entry name" value="PAS"/>
    <property type="match status" value="1"/>
</dbReference>
<reference evidence="7 8" key="1">
    <citation type="submission" date="2016-10" db="EMBL/GenBank/DDBJ databases">
        <authorList>
            <person name="de Groot N.N."/>
        </authorList>
    </citation>
    <scope>NUCLEOTIDE SEQUENCE [LARGE SCALE GENOMIC DNA]</scope>
    <source>
        <strain evidence="7 8">DSM 6059</strain>
    </source>
</reference>
<dbReference type="Pfam" id="PF13426">
    <property type="entry name" value="PAS_9"/>
    <property type="match status" value="1"/>
</dbReference>
<dbReference type="PANTHER" id="PTHR44591:SF14">
    <property type="entry name" value="PROTEIN PILG"/>
    <property type="match status" value="1"/>
</dbReference>
<feature type="domain" description="PAS" evidence="5">
    <location>
        <begin position="401"/>
        <end position="459"/>
    </location>
</feature>
<dbReference type="Proteomes" id="UP000198862">
    <property type="component" value="Unassembled WGS sequence"/>
</dbReference>
<dbReference type="RefSeq" id="WP_091991897.1">
    <property type="nucleotide sequence ID" value="NZ_FOLO01000101.1"/>
</dbReference>
<feature type="domain" description="Response regulatory" evidence="4">
    <location>
        <begin position="141"/>
        <end position="258"/>
    </location>
</feature>
<dbReference type="Pfam" id="PF00072">
    <property type="entry name" value="Response_reg"/>
    <property type="match status" value="2"/>
</dbReference>
<dbReference type="Gene3D" id="3.40.50.2300">
    <property type="match status" value="2"/>
</dbReference>
<gene>
    <name evidence="7" type="ORF">SAMN02745724_05374</name>
</gene>
<dbReference type="EMBL" id="FOLO01000101">
    <property type="protein sequence ID" value="SFD75871.1"/>
    <property type="molecule type" value="Genomic_DNA"/>
</dbReference>
<dbReference type="NCBIfam" id="TIGR00229">
    <property type="entry name" value="sensory_box"/>
    <property type="match status" value="2"/>
</dbReference>
<dbReference type="PROSITE" id="PS50110">
    <property type="entry name" value="RESPONSE_REGULATORY"/>
    <property type="match status" value="2"/>
</dbReference>
<dbReference type="InterPro" id="IPR000014">
    <property type="entry name" value="PAS"/>
</dbReference>
<dbReference type="InterPro" id="IPR001789">
    <property type="entry name" value="Sig_transdc_resp-reg_receiver"/>
</dbReference>
<feature type="modified residue" description="4-aspartylphosphate" evidence="3">
    <location>
        <position position="316"/>
    </location>
</feature>
<evidence type="ECO:0000256" key="1">
    <source>
        <dbReference type="ARBA" id="ARBA00022553"/>
    </source>
</evidence>
<dbReference type="PANTHER" id="PTHR44591">
    <property type="entry name" value="STRESS RESPONSE REGULATOR PROTEIN 1"/>
    <property type="match status" value="1"/>
</dbReference>
<dbReference type="AlphaFoldDB" id="A0A1I1UYK3"/>
<dbReference type="InterPro" id="IPR011006">
    <property type="entry name" value="CheY-like_superfamily"/>
</dbReference>
<dbReference type="OrthoDB" id="9808408at2"/>
<dbReference type="SUPFAM" id="SSF47226">
    <property type="entry name" value="Histidine-containing phosphotransfer domain, HPT domain"/>
    <property type="match status" value="1"/>
</dbReference>
<evidence type="ECO:0000313" key="8">
    <source>
        <dbReference type="Proteomes" id="UP000198862"/>
    </source>
</evidence>
<evidence type="ECO:0000256" key="2">
    <source>
        <dbReference type="ARBA" id="ARBA00023012"/>
    </source>
</evidence>
<organism evidence="7 8">
    <name type="scientific">Pseudoalteromonas denitrificans DSM 6059</name>
    <dbReference type="NCBI Taxonomy" id="1123010"/>
    <lineage>
        <taxon>Bacteria</taxon>
        <taxon>Pseudomonadati</taxon>
        <taxon>Pseudomonadota</taxon>
        <taxon>Gammaproteobacteria</taxon>
        <taxon>Alteromonadales</taxon>
        <taxon>Pseudoalteromonadaceae</taxon>
        <taxon>Pseudoalteromonas</taxon>
    </lineage>
</organism>
<keyword evidence="8" id="KW-1185">Reference proteome</keyword>
<dbReference type="SUPFAM" id="SSF55785">
    <property type="entry name" value="PYP-like sensor domain (PAS domain)"/>
    <property type="match status" value="2"/>
</dbReference>
<accession>A0A1I1UYK3</accession>
<dbReference type="InterPro" id="IPR036641">
    <property type="entry name" value="HPT_dom_sf"/>
</dbReference>